<gene>
    <name evidence="2" type="ORF">PSTT_16232</name>
</gene>
<sequence length="853" mass="94342">MSSTQIWSAALQADIVSSSAQILSAALRVDIVSQLLSEQISSAALRADIVSCSQSRYCQLLSEEILSAAQSRCRGRPLDLQSGILRSLGGRAAGIYKPMTHLQFDIVICSPIRYRQHLRAERIGALMETPGLANTHGRVLESMRGIYVSKYIARYSVASPGFPLPEYIRQVASAKDLALLPAEAVQPNDMGPLPEEVPIITEDQAVNLGVQDDNDGREVMVRDGTPADAPPANDINLAAHEAARVALERQRPPSPFLPGQDPGSIRARNASSETTHEGGQANQIESPDKGQVSLKRQSREGDSDTDSSVDWGHFDDSADEDFIPHRHQSDEERQSVEGPQDEEDDHSFEDCHSIEEREGTSPTTCAMRESDEDWESFEEDESDNQRQSNEERVLIKVSESDEDRESNEEGKSDREHESNEEHLQGNHGNSRFEEGQLFVAPPSVELQRLQFWAQPGGAQASAARATQCLDNTRYIIANLPGVLGYKQPVAVPSESSMMKSAAKCFQRCKAGEYQPLDGVYDRRKPVILINICFTRKCTAWRGWRLLHWGAVCESSMLGSRKATGNARANNRGDAIDVLPNPDHPLFVMINSTSDPIRGSWTRLKNTIRDICGLMHGHRAVTLLDNLRGVNGSSDQALLAVHEYFEGITGGDDEDSAEPPVAAPGGSGEVGEGGIRYVFEFIASAISALVSLHMDQRTQDRQLLAQEDRAAQVQRSHTKSIACLSQLLILGPAAIFTSPRSRKYITEWQSCMLLEYGSLVVQERYRNAAAFPSPPWTHFGNTRLYIVDVLAEMGFGGNDRIDWTRVVSLFVNKFSQKKLAEVLWEDIVLMTDYEEQKHAEVVWAHSDPAVDRGN</sequence>
<dbReference type="AlphaFoldDB" id="A0A2S4UDY6"/>
<dbReference type="Proteomes" id="UP000239156">
    <property type="component" value="Unassembled WGS sequence"/>
</dbReference>
<evidence type="ECO:0000256" key="1">
    <source>
        <dbReference type="SAM" id="MobiDB-lite"/>
    </source>
</evidence>
<name>A0A2S4UDY6_9BASI</name>
<feature type="compositionally biased region" description="Basic and acidic residues" evidence="1">
    <location>
        <begin position="312"/>
        <end position="335"/>
    </location>
</feature>
<protein>
    <submittedName>
        <fullName evidence="2">Uncharacterized protein</fullName>
    </submittedName>
</protein>
<feature type="compositionally biased region" description="Acidic residues" evidence="1">
    <location>
        <begin position="370"/>
        <end position="382"/>
    </location>
</feature>
<reference evidence="2" key="1">
    <citation type="submission" date="2017-12" db="EMBL/GenBank/DDBJ databases">
        <title>Gene loss provides genomic basis for host adaptation in cereal stripe rust fungi.</title>
        <authorList>
            <person name="Xia C."/>
        </authorList>
    </citation>
    <scope>NUCLEOTIDE SEQUENCE [LARGE SCALE GENOMIC DNA]</scope>
    <source>
        <strain evidence="2">93-210</strain>
    </source>
</reference>
<dbReference type="EMBL" id="PKSL01000343">
    <property type="protein sequence ID" value="POV95469.1"/>
    <property type="molecule type" value="Genomic_DNA"/>
</dbReference>
<keyword evidence="3" id="KW-1185">Reference proteome</keyword>
<feature type="region of interest" description="Disordered" evidence="1">
    <location>
        <begin position="211"/>
        <end position="233"/>
    </location>
</feature>
<feature type="region of interest" description="Disordered" evidence="1">
    <location>
        <begin position="251"/>
        <end position="429"/>
    </location>
</feature>
<dbReference type="VEuPathDB" id="FungiDB:PSTT_16232"/>
<organism evidence="2 3">
    <name type="scientific">Puccinia striiformis</name>
    <dbReference type="NCBI Taxonomy" id="27350"/>
    <lineage>
        <taxon>Eukaryota</taxon>
        <taxon>Fungi</taxon>
        <taxon>Dikarya</taxon>
        <taxon>Basidiomycota</taxon>
        <taxon>Pucciniomycotina</taxon>
        <taxon>Pucciniomycetes</taxon>
        <taxon>Pucciniales</taxon>
        <taxon>Pucciniaceae</taxon>
        <taxon>Puccinia</taxon>
    </lineage>
</organism>
<proteinExistence type="predicted"/>
<feature type="compositionally biased region" description="Basic and acidic residues" evidence="1">
    <location>
        <begin position="407"/>
        <end position="429"/>
    </location>
</feature>
<dbReference type="VEuPathDB" id="FungiDB:PSHT_14984"/>
<accession>A0A2S4UDY6</accession>
<feature type="compositionally biased region" description="Basic and acidic residues" evidence="1">
    <location>
        <begin position="348"/>
        <end position="359"/>
    </location>
</feature>
<evidence type="ECO:0000313" key="3">
    <source>
        <dbReference type="Proteomes" id="UP000239156"/>
    </source>
</evidence>
<comment type="caution">
    <text evidence="2">The sequence shown here is derived from an EMBL/GenBank/DDBJ whole genome shotgun (WGS) entry which is preliminary data.</text>
</comment>
<evidence type="ECO:0000313" key="2">
    <source>
        <dbReference type="EMBL" id="POV95469.1"/>
    </source>
</evidence>